<accession>A0A0Q2MF45</accession>
<evidence type="ECO:0000313" key="2">
    <source>
        <dbReference type="EMBL" id="KQH86633.1"/>
    </source>
</evidence>
<dbReference type="Proteomes" id="UP000051221">
    <property type="component" value="Unassembled WGS sequence"/>
</dbReference>
<dbReference type="AlphaFoldDB" id="A0A0Q2MF45"/>
<reference evidence="2 3" key="1">
    <citation type="submission" date="2015-08" db="EMBL/GenBank/DDBJ databases">
        <title>Antibacterial properties of a collection of Vibrionaceae strains.</title>
        <authorList>
            <person name="Giubergia S."/>
        </authorList>
    </citation>
    <scope>NUCLEOTIDE SEQUENCE [LARGE SCALE GENOMIC DNA]</scope>
    <source>
        <strain evidence="2 3">S0821</strain>
    </source>
</reference>
<keyword evidence="1" id="KW-0175">Coiled coil</keyword>
<dbReference type="InParanoid" id="A0A0Q2MF45"/>
<dbReference type="RefSeq" id="WP_004728439.1">
    <property type="nucleotide sequence ID" value="NZ_CABLCD010000018.1"/>
</dbReference>
<evidence type="ECO:0000313" key="3">
    <source>
        <dbReference type="Proteomes" id="UP000051221"/>
    </source>
</evidence>
<keyword evidence="3" id="KW-1185">Reference proteome</keyword>
<gene>
    <name evidence="2" type="ORF">AMR76_08770</name>
</gene>
<sequence length="212" mass="23843">MPYLLAIFLSIFTLTGCQSAYYSAMEKVGVHKRDIMVDRVEAAQDAQKDAQQELTSALDALSAFTQFDGGELESAYERINDQYQHSEDAAADVRERIAAIEDVAEALFDEWQGELKLYTSSKLRRASEQKLNTTKASYQTMLKAMKRAEQKMTPVLNTLRDNTLFLKHNLNASAVGSLQGEFATLEQDIRTAITQMNAAIEESNQFLNQLKQ</sequence>
<dbReference type="Pfam" id="PF11172">
    <property type="entry name" value="DUF2959"/>
    <property type="match status" value="1"/>
</dbReference>
<dbReference type="OrthoDB" id="9780401at2"/>
<dbReference type="EMBL" id="LKHS01000006">
    <property type="protein sequence ID" value="KQH86633.1"/>
    <property type="molecule type" value="Genomic_DNA"/>
</dbReference>
<dbReference type="InterPro" id="IPR021342">
    <property type="entry name" value="DUF2959"/>
</dbReference>
<evidence type="ECO:0000256" key="1">
    <source>
        <dbReference type="SAM" id="Coils"/>
    </source>
</evidence>
<name>A0A0Q2MF45_VIBFU</name>
<organism evidence="2 3">
    <name type="scientific">Vibrio furnissii</name>
    <dbReference type="NCBI Taxonomy" id="29494"/>
    <lineage>
        <taxon>Bacteria</taxon>
        <taxon>Pseudomonadati</taxon>
        <taxon>Pseudomonadota</taxon>
        <taxon>Gammaproteobacteria</taxon>
        <taxon>Vibrionales</taxon>
        <taxon>Vibrionaceae</taxon>
        <taxon>Vibrio</taxon>
    </lineage>
</organism>
<comment type="caution">
    <text evidence="2">The sequence shown here is derived from an EMBL/GenBank/DDBJ whole genome shotgun (WGS) entry which is preliminary data.</text>
</comment>
<dbReference type="GeneID" id="50533875"/>
<proteinExistence type="predicted"/>
<feature type="coiled-coil region" evidence="1">
    <location>
        <begin position="40"/>
        <end position="96"/>
    </location>
</feature>
<protein>
    <submittedName>
        <fullName evidence="2">DNA repair protein</fullName>
    </submittedName>
</protein>